<proteinExistence type="predicted"/>
<feature type="region of interest" description="Disordered" evidence="1">
    <location>
        <begin position="1"/>
        <end position="52"/>
    </location>
</feature>
<feature type="non-terminal residue" evidence="2">
    <location>
        <position position="1"/>
    </location>
</feature>
<accession>A0AAE8FQE2</accession>
<comment type="caution">
    <text evidence="2">The sequence shown here is derived from an EMBL/GenBank/DDBJ whole genome shotgun (WGS) entry which is preliminary data.</text>
</comment>
<dbReference type="AlphaFoldDB" id="A0AAE8FQE2"/>
<feature type="non-terminal residue" evidence="2">
    <location>
        <position position="359"/>
    </location>
</feature>
<dbReference type="InterPro" id="IPR046618">
    <property type="entry name" value="DUF6731"/>
</dbReference>
<organism evidence="2 3">
    <name type="scientific">Clostridium perfringens</name>
    <dbReference type="NCBI Taxonomy" id="1502"/>
    <lineage>
        <taxon>Bacteria</taxon>
        <taxon>Bacillati</taxon>
        <taxon>Bacillota</taxon>
        <taxon>Clostridia</taxon>
        <taxon>Eubacteriales</taxon>
        <taxon>Clostridiaceae</taxon>
        <taxon>Clostridium</taxon>
    </lineage>
</organism>
<feature type="compositionally biased region" description="Basic and acidic residues" evidence="1">
    <location>
        <begin position="1"/>
        <end position="11"/>
    </location>
</feature>
<evidence type="ECO:0000313" key="2">
    <source>
        <dbReference type="EMBL" id="RQN21160.1"/>
    </source>
</evidence>
<feature type="compositionally biased region" description="Basic residues" evidence="1">
    <location>
        <begin position="40"/>
        <end position="52"/>
    </location>
</feature>
<protein>
    <submittedName>
        <fullName evidence="2">Uncharacterized protein</fullName>
    </submittedName>
</protein>
<name>A0AAE8FQE2_CLOPF</name>
<dbReference type="EMBL" id="RQNR01000092">
    <property type="protein sequence ID" value="RQN21160.1"/>
    <property type="molecule type" value="Genomic_DNA"/>
</dbReference>
<reference evidence="2 3" key="1">
    <citation type="submission" date="2018-11" db="EMBL/GenBank/DDBJ databases">
        <title>Draft genome sequences of potential pathogenic Clostridium perfringens from environmental surface water in the North West Province, South Africa.</title>
        <authorList>
            <person name="Fourie J.C.J."/>
            <person name="Sanko T.J."/>
            <person name="Bezuidenhout C."/>
            <person name="Mienie C."/>
            <person name="Adeleke R."/>
        </authorList>
    </citation>
    <scope>NUCLEOTIDE SEQUENCE [LARGE SCALE GENOMIC DNA]</scope>
    <source>
        <strain evidence="2 3">SC4-C13</strain>
    </source>
</reference>
<evidence type="ECO:0000256" key="1">
    <source>
        <dbReference type="SAM" id="MobiDB-lite"/>
    </source>
</evidence>
<sequence length="359" mass="41257">FGGNKMEKENNSSKNNKKKSAKSNKNNKSGNNVKNNSNSKNKKNKKNKKKNKIKEFTVEFLQLLEEKDLPKNKVQKTPINLSDNLESMLKLPITQRDVDYHDDKIRLQSLKKFNPNKLPNKLKGKENLWELQFIKIKDSLVEGLLEDNTYKEDGLASFLGSNKKLVDSCVVLYDAQNCVFIIEKNINLPVSAILEFFSKFLKNTDLTFGIIPDKTKLNTVSSSEYIKSFELTLVNINDDNFKSKFLKKKNFGAIFSAIKSLRSFNNDRLYIKISINGNKKDCMSSNELKKCIPNLMGNAVYVNKLVVGLKENEDSQVEKINLYDSRLKDTQKISYSKNEYKKLSSISLLLQQSYNKKKE</sequence>
<gene>
    <name evidence="2" type="ORF">EHZ11_16225</name>
</gene>
<dbReference type="Pfam" id="PF20505">
    <property type="entry name" value="DUF6731"/>
    <property type="match status" value="1"/>
</dbReference>
<dbReference type="Proteomes" id="UP000273641">
    <property type="component" value="Unassembled WGS sequence"/>
</dbReference>
<evidence type="ECO:0000313" key="3">
    <source>
        <dbReference type="Proteomes" id="UP000273641"/>
    </source>
</evidence>
<feature type="compositionally biased region" description="Low complexity" evidence="1">
    <location>
        <begin position="23"/>
        <end position="39"/>
    </location>
</feature>